<dbReference type="EMBL" id="CAMXCT030006759">
    <property type="protein sequence ID" value="CAL4806897.1"/>
    <property type="molecule type" value="Genomic_DNA"/>
</dbReference>
<feature type="region of interest" description="Disordered" evidence="1">
    <location>
        <begin position="140"/>
        <end position="173"/>
    </location>
</feature>
<evidence type="ECO:0000313" key="4">
    <source>
        <dbReference type="EMBL" id="CAL4806897.1"/>
    </source>
</evidence>
<name>A0A9P1M5P1_9DINO</name>
<evidence type="ECO:0000313" key="5">
    <source>
        <dbReference type="Proteomes" id="UP001152797"/>
    </source>
</evidence>
<evidence type="ECO:0000256" key="1">
    <source>
        <dbReference type="SAM" id="MobiDB-lite"/>
    </source>
</evidence>
<proteinExistence type="predicted"/>
<dbReference type="AlphaFoldDB" id="A0A9P1M5P1"/>
<reference evidence="2" key="1">
    <citation type="submission" date="2022-10" db="EMBL/GenBank/DDBJ databases">
        <authorList>
            <person name="Chen Y."/>
            <person name="Dougan E. K."/>
            <person name="Chan C."/>
            <person name="Rhodes N."/>
            <person name="Thang M."/>
        </authorList>
    </citation>
    <scope>NUCLEOTIDE SEQUENCE</scope>
</reference>
<dbReference type="InterPro" id="IPR029071">
    <property type="entry name" value="Ubiquitin-like_domsf"/>
</dbReference>
<dbReference type="CDD" id="cd17039">
    <property type="entry name" value="Ubl_ubiquitin_like"/>
    <property type="match status" value="1"/>
</dbReference>
<comment type="caution">
    <text evidence="2">The sequence shown here is derived from an EMBL/GenBank/DDBJ whole genome shotgun (WGS) entry which is preliminary data.</text>
</comment>
<protein>
    <submittedName>
        <fullName evidence="4">Pentatricopeptide repeat-containing protein, chloroplastic</fullName>
    </submittedName>
</protein>
<accession>A0A9P1M5P1</accession>
<sequence length="173" mass="18633">MKIACLRVSGGIACDLDLNEDATVGELLQQVAKAVSEPVECLRLFHDTIVLGLDQGTTLLSHLDLKEGERGSDVLVLSLMIHAPRHVEWPSDSAWTGCGGNPTGTARCEGLGNCGDKCEDCGASTHWRCCGSSDRASEFCAPGTRPEQARRNNEIAMKPYDPDDEKPTYAEQA</sequence>
<reference evidence="3" key="2">
    <citation type="submission" date="2024-04" db="EMBL/GenBank/DDBJ databases">
        <authorList>
            <person name="Chen Y."/>
            <person name="Shah S."/>
            <person name="Dougan E. K."/>
            <person name="Thang M."/>
            <person name="Chan C."/>
        </authorList>
    </citation>
    <scope>NUCLEOTIDE SEQUENCE [LARGE SCALE GENOMIC DNA]</scope>
</reference>
<dbReference type="Proteomes" id="UP001152797">
    <property type="component" value="Unassembled WGS sequence"/>
</dbReference>
<dbReference type="EMBL" id="CAMXCT010006759">
    <property type="protein sequence ID" value="CAI4019585.1"/>
    <property type="molecule type" value="Genomic_DNA"/>
</dbReference>
<dbReference type="EMBL" id="CAMXCT020006759">
    <property type="protein sequence ID" value="CAL1172960.1"/>
    <property type="molecule type" value="Genomic_DNA"/>
</dbReference>
<dbReference type="SUPFAM" id="SSF54236">
    <property type="entry name" value="Ubiquitin-like"/>
    <property type="match status" value="1"/>
</dbReference>
<gene>
    <name evidence="2" type="ORF">C1SCF055_LOCUS44079</name>
</gene>
<evidence type="ECO:0000313" key="3">
    <source>
        <dbReference type="EMBL" id="CAL1172960.1"/>
    </source>
</evidence>
<keyword evidence="5" id="KW-1185">Reference proteome</keyword>
<evidence type="ECO:0000313" key="2">
    <source>
        <dbReference type="EMBL" id="CAI4019585.1"/>
    </source>
</evidence>
<organism evidence="2">
    <name type="scientific">Cladocopium goreaui</name>
    <dbReference type="NCBI Taxonomy" id="2562237"/>
    <lineage>
        <taxon>Eukaryota</taxon>
        <taxon>Sar</taxon>
        <taxon>Alveolata</taxon>
        <taxon>Dinophyceae</taxon>
        <taxon>Suessiales</taxon>
        <taxon>Symbiodiniaceae</taxon>
        <taxon>Cladocopium</taxon>
    </lineage>
</organism>